<feature type="region of interest" description="Disordered" evidence="1">
    <location>
        <begin position="172"/>
        <end position="329"/>
    </location>
</feature>
<feature type="compositionally biased region" description="Acidic residues" evidence="1">
    <location>
        <begin position="122"/>
        <end position="135"/>
    </location>
</feature>
<name>A0AAD4Q5H5_9AGAM</name>
<feature type="compositionally biased region" description="Basic and acidic residues" evidence="1">
    <location>
        <begin position="97"/>
        <end position="121"/>
    </location>
</feature>
<evidence type="ECO:0000256" key="1">
    <source>
        <dbReference type="SAM" id="MobiDB-lite"/>
    </source>
</evidence>
<feature type="region of interest" description="Disordered" evidence="1">
    <location>
        <begin position="43"/>
        <end position="143"/>
    </location>
</feature>
<evidence type="ECO:0008006" key="4">
    <source>
        <dbReference type="Google" id="ProtNLM"/>
    </source>
</evidence>
<feature type="compositionally biased region" description="Polar residues" evidence="1">
    <location>
        <begin position="220"/>
        <end position="231"/>
    </location>
</feature>
<evidence type="ECO:0000313" key="3">
    <source>
        <dbReference type="Proteomes" id="UP001201163"/>
    </source>
</evidence>
<proteinExistence type="predicted"/>
<reference evidence="2" key="1">
    <citation type="submission" date="2022-01" db="EMBL/GenBank/DDBJ databases">
        <title>Comparative genomics reveals a dynamic genome evolution in the ectomycorrhizal milk-cap (Lactarius) mushrooms.</title>
        <authorList>
            <consortium name="DOE Joint Genome Institute"/>
            <person name="Lebreton A."/>
            <person name="Tang N."/>
            <person name="Kuo A."/>
            <person name="LaButti K."/>
            <person name="Drula E."/>
            <person name="Barry K."/>
            <person name="Clum A."/>
            <person name="Lipzen A."/>
            <person name="Mousain D."/>
            <person name="Ng V."/>
            <person name="Wang R."/>
            <person name="Wang X."/>
            <person name="Dai Y."/>
            <person name="Henrissat B."/>
            <person name="Grigoriev I.V."/>
            <person name="Guerin-Laguette A."/>
            <person name="Yu F."/>
            <person name="Martin F.M."/>
        </authorList>
    </citation>
    <scope>NUCLEOTIDE SEQUENCE</scope>
    <source>
        <strain evidence="2">QP</strain>
    </source>
</reference>
<dbReference type="Proteomes" id="UP001201163">
    <property type="component" value="Unassembled WGS sequence"/>
</dbReference>
<comment type="caution">
    <text evidence="2">The sequence shown here is derived from an EMBL/GenBank/DDBJ whole genome shotgun (WGS) entry which is preliminary data.</text>
</comment>
<accession>A0AAD4Q5H5</accession>
<dbReference type="AlphaFoldDB" id="A0AAD4Q5H5"/>
<feature type="compositionally biased region" description="Basic and acidic residues" evidence="1">
    <location>
        <begin position="311"/>
        <end position="329"/>
    </location>
</feature>
<evidence type="ECO:0000313" key="2">
    <source>
        <dbReference type="EMBL" id="KAH8985909.1"/>
    </source>
</evidence>
<gene>
    <name evidence="2" type="ORF">EDB92DRAFT_1301091</name>
</gene>
<dbReference type="EMBL" id="JAKELL010000059">
    <property type="protein sequence ID" value="KAH8985909.1"/>
    <property type="molecule type" value="Genomic_DNA"/>
</dbReference>
<keyword evidence="3" id="KW-1185">Reference proteome</keyword>
<organism evidence="2 3">
    <name type="scientific">Lactarius akahatsu</name>
    <dbReference type="NCBI Taxonomy" id="416441"/>
    <lineage>
        <taxon>Eukaryota</taxon>
        <taxon>Fungi</taxon>
        <taxon>Dikarya</taxon>
        <taxon>Basidiomycota</taxon>
        <taxon>Agaricomycotina</taxon>
        <taxon>Agaricomycetes</taxon>
        <taxon>Russulales</taxon>
        <taxon>Russulaceae</taxon>
        <taxon>Lactarius</taxon>
    </lineage>
</organism>
<sequence length="329" mass="35499">MDKQWTEYRGILNSVGFQEAPTGELLEREHKVLSRKKEAKIIYDRLRDPNEVLKGPEQPGSAAGSTGEVDYSVMVNDHASSDAEGEPDTTTSAPAEATEKTNGENAQKKENHSEDKVKESPALEENDELQEEELADGVRKRPVPCDLCARRGRSCVGKEGRACLPCKERRVACSHVAKPRKDVTAGTPESDAQAPESRVPHSHSKRPRPSAPEARPVPATGSTGPSAQAGTRTLKRKISRGPAVRGLPTPGGKRVRVDRNEDSEGDPFGSDDDEFMEAARAARTAAGWGEGEGENYTGTLSAEDGGPDLGSDTHTRGESERHRGRDICS</sequence>
<protein>
    <recommendedName>
        <fullName evidence="4">Zn(2)-C6 fungal-type domain-containing protein</fullName>
    </recommendedName>
</protein>
<feature type="compositionally biased region" description="Acidic residues" evidence="1">
    <location>
        <begin position="263"/>
        <end position="276"/>
    </location>
</feature>
<feature type="compositionally biased region" description="Low complexity" evidence="1">
    <location>
        <begin position="278"/>
        <end position="287"/>
    </location>
</feature>